<feature type="domain" description="DNA-directed RNA polymerase N-terminal" evidence="1">
    <location>
        <begin position="51"/>
        <end position="334"/>
    </location>
</feature>
<dbReference type="KEGG" id="vg:76971356"/>
<evidence type="ECO:0000313" key="2">
    <source>
        <dbReference type="EMBL" id="ANS05758.1"/>
    </source>
</evidence>
<dbReference type="InterPro" id="IPR029262">
    <property type="entry name" value="RPOL_N"/>
</dbReference>
<dbReference type="Pfam" id="PF14700">
    <property type="entry name" value="RPOL_N"/>
    <property type="match status" value="1"/>
</dbReference>
<dbReference type="SMART" id="SM01311">
    <property type="entry name" value="RPOL_N"/>
    <property type="match status" value="1"/>
</dbReference>
<dbReference type="Proteomes" id="UP000504848">
    <property type="component" value="Segment"/>
</dbReference>
<proteinExistence type="predicted"/>
<reference evidence="2 3" key="1">
    <citation type="submission" date="2015-11" db="EMBL/GenBank/DDBJ databases">
        <title>Genomes of Abundant and Widespread Viruses from the Deep Ocean.</title>
        <authorList>
            <person name="Mizuno C.M."/>
            <person name="Ghai R."/>
            <person name="Saghai A."/>
            <person name="Lopez-Garcia P."/>
            <person name="Rodriguez-Valera F."/>
        </authorList>
    </citation>
    <scope>NUCLEOTIDE SEQUENCE [LARGE SCALE GENOMIC DNA]</scope>
</reference>
<dbReference type="InterPro" id="IPR037159">
    <property type="entry name" value="RNA_POL_N_sf"/>
</dbReference>
<keyword evidence="3" id="KW-1185">Reference proteome</keyword>
<evidence type="ECO:0000313" key="3">
    <source>
        <dbReference type="Proteomes" id="UP000504848"/>
    </source>
</evidence>
<name>A0A1B1IWQ9_9CAUD</name>
<accession>A0A1B1IWQ9</accession>
<dbReference type="InterPro" id="IPR043502">
    <property type="entry name" value="DNA/RNA_pol_sf"/>
</dbReference>
<dbReference type="SUPFAM" id="SSF56672">
    <property type="entry name" value="DNA/RNA polymerases"/>
    <property type="match status" value="1"/>
</dbReference>
<dbReference type="GeneID" id="76971356"/>
<organism evidence="2 3">
    <name type="scientific">uncultured phage_Deep-GF0-KM16-C193</name>
    <dbReference type="NCBI Taxonomy" id="2740799"/>
    <lineage>
        <taxon>Viruses</taxon>
        <taxon>Duplodnaviria</taxon>
        <taxon>Heunggongvirae</taxon>
        <taxon>Uroviricota</taxon>
        <taxon>Caudoviricetes</taxon>
        <taxon>Autographivirales</taxon>
        <taxon>Stupnyavirus</taxon>
        <taxon>Stupnyavirus KM16C193</taxon>
    </lineage>
</organism>
<dbReference type="RefSeq" id="YP_009811055.1">
    <property type="nucleotide sequence ID" value="NC_048051.1"/>
</dbReference>
<dbReference type="Gene3D" id="1.10.1320.10">
    <property type="entry name" value="DNA-directed RNA polymerase, N-terminal domain"/>
    <property type="match status" value="1"/>
</dbReference>
<sequence>MSTLKEKNNSTPQPSQSVEQKTLLEQQLEELIKVGVGGKFKSNEDYTKKIQEELAFEEGMIRGGIKRYNDLIVDAKLGNQESTTLYGIVFQQKYITKLSELINKDVVNMMKGEAGNRQIALKLVCQCLPKSAFNNEVFIQNNQNIWDVVSLIVLKNVIDGISTDTTLNKLAIKIGTALMLEARITAFKDVEKTEYNKIAKKLEGKNIPQNANRYQYKRNVWVYCMNKNKLQFDDWGKEGRLHLGCKMISFCEFLGLVKHQNRKVSKKKTITYVEATPKIIEEIKNFNIKNEALFPTYLPMLMPPRDWENPFVGGYYGKKHNYKNEPEEVIKTIKENK</sequence>
<dbReference type="EMBL" id="KT997876">
    <property type="protein sequence ID" value="ANS05758.1"/>
    <property type="molecule type" value="Genomic_DNA"/>
</dbReference>
<evidence type="ECO:0000259" key="1">
    <source>
        <dbReference type="SMART" id="SM01311"/>
    </source>
</evidence>
<protein>
    <submittedName>
        <fullName evidence="2">RNA polymerase</fullName>
    </submittedName>
</protein>